<dbReference type="PANTHER" id="PTHR43791">
    <property type="entry name" value="PERMEASE-RELATED"/>
    <property type="match status" value="1"/>
</dbReference>
<evidence type="ECO:0000256" key="1">
    <source>
        <dbReference type="ARBA" id="ARBA00004141"/>
    </source>
</evidence>
<keyword evidence="5 6" id="KW-0472">Membrane</keyword>
<feature type="transmembrane region" description="Helical" evidence="6">
    <location>
        <begin position="335"/>
        <end position="356"/>
    </location>
</feature>
<dbReference type="FunFam" id="1.20.1250.20:FF:000057">
    <property type="entry name" value="MFS general substrate transporter"/>
    <property type="match status" value="1"/>
</dbReference>
<dbReference type="OrthoDB" id="3639251at2759"/>
<comment type="caution">
    <text evidence="8">The sequence shown here is derived from an EMBL/GenBank/DDBJ whole genome shotgun (WGS) entry which is preliminary data.</text>
</comment>
<evidence type="ECO:0000256" key="4">
    <source>
        <dbReference type="ARBA" id="ARBA00022989"/>
    </source>
</evidence>
<evidence type="ECO:0000256" key="3">
    <source>
        <dbReference type="ARBA" id="ARBA00022692"/>
    </source>
</evidence>
<evidence type="ECO:0000256" key="2">
    <source>
        <dbReference type="ARBA" id="ARBA00022448"/>
    </source>
</evidence>
<sequence>MEDHESKISVTITGEHKENAPYDESTISPQEERKLIREADWRLLPCLTLLYALSFIDRTSISNARIVGMTEDLDLYGNRYNIVLMVFFITYTIFEIPSNTIIRRIGVSRYLTTLIVCWGVVAMCFGFVNTFAQMCGLRVLLGLFESGFNPAALYLISSWYKRYEVQKRVAFWFIGGAFMSGFNGIICYGLSEMEGVGGVRGWRWIFIIPGIVTIILAVPFYIFVSDFPEKAKWLDSTQRAFMQRRLFEDRGEELEKLQRKHLIEACKDWKVWMMGSLMGFPTAGGYTMAFFAPSILRGLGYSVAASQCLATPPYVAAAICSVGIAWWADKIKRRAPFIIGLCLLVIVGFLLIGWGPNNGSRLVGIFFGVIGNFCAIPTAIAFLMNNTPGAAKRQIAIPIQTTMGGIGGVIGAVVFRAQDAPTFRPGLYASFTCMAITIGFTLFLTFIFKRANRRADEEGVVLEGVEGFRYTL</sequence>
<evidence type="ECO:0000256" key="6">
    <source>
        <dbReference type="SAM" id="Phobius"/>
    </source>
</evidence>
<feature type="transmembrane region" description="Helical" evidence="6">
    <location>
        <begin position="137"/>
        <end position="157"/>
    </location>
</feature>
<dbReference type="EMBL" id="NAJM01000027">
    <property type="protein sequence ID" value="RVX69763.1"/>
    <property type="molecule type" value="Genomic_DNA"/>
</dbReference>
<keyword evidence="4 6" id="KW-1133">Transmembrane helix</keyword>
<evidence type="ECO:0000313" key="9">
    <source>
        <dbReference type="Proteomes" id="UP000288859"/>
    </source>
</evidence>
<organism evidence="8 9">
    <name type="scientific">Exophiala mesophila</name>
    <name type="common">Black yeast-like fungus</name>
    <dbReference type="NCBI Taxonomy" id="212818"/>
    <lineage>
        <taxon>Eukaryota</taxon>
        <taxon>Fungi</taxon>
        <taxon>Dikarya</taxon>
        <taxon>Ascomycota</taxon>
        <taxon>Pezizomycotina</taxon>
        <taxon>Eurotiomycetes</taxon>
        <taxon>Chaetothyriomycetidae</taxon>
        <taxon>Chaetothyriales</taxon>
        <taxon>Herpotrichiellaceae</taxon>
        <taxon>Exophiala</taxon>
    </lineage>
</organism>
<feature type="transmembrane region" description="Helical" evidence="6">
    <location>
        <begin position="427"/>
        <end position="448"/>
    </location>
</feature>
<feature type="transmembrane region" description="Helical" evidence="6">
    <location>
        <begin position="362"/>
        <end position="383"/>
    </location>
</feature>
<feature type="transmembrane region" description="Helical" evidence="6">
    <location>
        <begin position="203"/>
        <end position="224"/>
    </location>
</feature>
<dbReference type="PANTHER" id="PTHR43791:SF3">
    <property type="entry name" value="MAJOR FACILITATOR SUPERFAMILY (MFS) PROFILE DOMAIN-CONTAINING PROTEIN"/>
    <property type="match status" value="1"/>
</dbReference>
<feature type="transmembrane region" description="Helical" evidence="6">
    <location>
        <begin position="269"/>
        <end position="291"/>
    </location>
</feature>
<dbReference type="Gene3D" id="1.20.1250.20">
    <property type="entry name" value="MFS general substrate transporter like domains"/>
    <property type="match status" value="2"/>
</dbReference>
<dbReference type="VEuPathDB" id="FungiDB:PV10_02027"/>
<evidence type="ECO:0000259" key="7">
    <source>
        <dbReference type="PROSITE" id="PS50850"/>
    </source>
</evidence>
<gene>
    <name evidence="8" type="ORF">B0A52_06408</name>
</gene>
<keyword evidence="3 6" id="KW-0812">Transmembrane</keyword>
<evidence type="ECO:0000313" key="8">
    <source>
        <dbReference type="EMBL" id="RVX69763.1"/>
    </source>
</evidence>
<dbReference type="InterPro" id="IPR036259">
    <property type="entry name" value="MFS_trans_sf"/>
</dbReference>
<keyword evidence="2" id="KW-0813">Transport</keyword>
<proteinExistence type="predicted"/>
<feature type="transmembrane region" description="Helical" evidence="6">
    <location>
        <begin position="311"/>
        <end position="328"/>
    </location>
</feature>
<feature type="transmembrane region" description="Helical" evidence="6">
    <location>
        <begin position="81"/>
        <end position="98"/>
    </location>
</feature>
<evidence type="ECO:0000256" key="5">
    <source>
        <dbReference type="ARBA" id="ARBA00023136"/>
    </source>
</evidence>
<dbReference type="Pfam" id="PF07690">
    <property type="entry name" value="MFS_1"/>
    <property type="match status" value="1"/>
</dbReference>
<dbReference type="SUPFAM" id="SSF103473">
    <property type="entry name" value="MFS general substrate transporter"/>
    <property type="match status" value="1"/>
</dbReference>
<reference evidence="8 9" key="1">
    <citation type="submission" date="2017-03" db="EMBL/GenBank/DDBJ databases">
        <title>Genomes of endolithic fungi from Antarctica.</title>
        <authorList>
            <person name="Coleine C."/>
            <person name="Masonjones S."/>
            <person name="Stajich J.E."/>
        </authorList>
    </citation>
    <scope>NUCLEOTIDE SEQUENCE [LARGE SCALE GENOMIC DNA]</scope>
    <source>
        <strain evidence="8 9">CCFEE 6314</strain>
    </source>
</reference>
<feature type="transmembrane region" description="Helical" evidence="6">
    <location>
        <begin position="395"/>
        <end position="415"/>
    </location>
</feature>
<dbReference type="InterPro" id="IPR011701">
    <property type="entry name" value="MFS"/>
</dbReference>
<comment type="subcellular location">
    <subcellularLocation>
        <location evidence="1">Membrane</location>
        <topology evidence="1">Multi-pass membrane protein</topology>
    </subcellularLocation>
</comment>
<protein>
    <recommendedName>
        <fullName evidence="7">Major facilitator superfamily (MFS) profile domain-containing protein</fullName>
    </recommendedName>
</protein>
<dbReference type="AlphaFoldDB" id="A0A438N2G4"/>
<dbReference type="PROSITE" id="PS50850">
    <property type="entry name" value="MFS"/>
    <property type="match status" value="1"/>
</dbReference>
<dbReference type="GO" id="GO:0022857">
    <property type="term" value="F:transmembrane transporter activity"/>
    <property type="evidence" value="ECO:0007669"/>
    <property type="project" value="InterPro"/>
</dbReference>
<feature type="transmembrane region" description="Helical" evidence="6">
    <location>
        <begin position="169"/>
        <end position="191"/>
    </location>
</feature>
<dbReference type="Proteomes" id="UP000288859">
    <property type="component" value="Unassembled WGS sequence"/>
</dbReference>
<name>A0A438N2G4_EXOME</name>
<dbReference type="GO" id="GO:0016020">
    <property type="term" value="C:membrane"/>
    <property type="evidence" value="ECO:0007669"/>
    <property type="project" value="UniProtKB-SubCell"/>
</dbReference>
<dbReference type="InterPro" id="IPR020846">
    <property type="entry name" value="MFS_dom"/>
</dbReference>
<accession>A0A438N2G4</accession>
<feature type="transmembrane region" description="Helical" evidence="6">
    <location>
        <begin position="110"/>
        <end position="131"/>
    </location>
</feature>
<feature type="domain" description="Major facilitator superfamily (MFS) profile" evidence="7">
    <location>
        <begin position="43"/>
        <end position="453"/>
    </location>
</feature>
<dbReference type="FunFam" id="1.20.1250.20:FF:000013">
    <property type="entry name" value="MFS general substrate transporter"/>
    <property type="match status" value="1"/>
</dbReference>